<proteinExistence type="predicted"/>
<dbReference type="AlphaFoldDB" id="A0A8K1GSI2"/>
<sequence>MAKKAKGILAWISNSMASRTRAVIVHLYWALVSPHFKSCVHFWATHYRKHIEVLEHVQRRSVKLMKGLEVLTHFKYDKHQYSSFEIIVMNPPASSKGEMSKALSVLRAAITFTWDQGEDRFEEKEATDWEMGRGDSDPNVHADGKQDTGNTGNSHYWEAHRGQKELMALSIRS</sequence>
<keyword evidence="3" id="KW-1185">Reference proteome</keyword>
<evidence type="ECO:0000313" key="3">
    <source>
        <dbReference type="Proteomes" id="UP000796761"/>
    </source>
</evidence>
<dbReference type="Proteomes" id="UP000796761">
    <property type="component" value="Unassembled WGS sequence"/>
</dbReference>
<comment type="caution">
    <text evidence="2">The sequence shown here is derived from an EMBL/GenBank/DDBJ whole genome shotgun (WGS) entry which is preliminary data.</text>
</comment>
<feature type="compositionally biased region" description="Basic and acidic residues" evidence="1">
    <location>
        <begin position="123"/>
        <end position="146"/>
    </location>
</feature>
<feature type="region of interest" description="Disordered" evidence="1">
    <location>
        <begin position="123"/>
        <end position="159"/>
    </location>
</feature>
<dbReference type="OrthoDB" id="276744at2759"/>
<name>A0A8K1GSI2_9PASS</name>
<gene>
    <name evidence="2" type="ORF">HGM15179_003547</name>
</gene>
<evidence type="ECO:0000256" key="1">
    <source>
        <dbReference type="SAM" id="MobiDB-lite"/>
    </source>
</evidence>
<organism evidence="2 3">
    <name type="scientific">Zosterops borbonicus</name>
    <dbReference type="NCBI Taxonomy" id="364589"/>
    <lineage>
        <taxon>Eukaryota</taxon>
        <taxon>Metazoa</taxon>
        <taxon>Chordata</taxon>
        <taxon>Craniata</taxon>
        <taxon>Vertebrata</taxon>
        <taxon>Euteleostomi</taxon>
        <taxon>Archelosauria</taxon>
        <taxon>Archosauria</taxon>
        <taxon>Dinosauria</taxon>
        <taxon>Saurischia</taxon>
        <taxon>Theropoda</taxon>
        <taxon>Coelurosauria</taxon>
        <taxon>Aves</taxon>
        <taxon>Neognathae</taxon>
        <taxon>Neoaves</taxon>
        <taxon>Telluraves</taxon>
        <taxon>Australaves</taxon>
        <taxon>Passeriformes</taxon>
        <taxon>Sylvioidea</taxon>
        <taxon>Zosteropidae</taxon>
        <taxon>Zosterops</taxon>
    </lineage>
</organism>
<dbReference type="EMBL" id="SWJQ01000071">
    <property type="protein sequence ID" value="TRZ23533.1"/>
    <property type="molecule type" value="Genomic_DNA"/>
</dbReference>
<protein>
    <submittedName>
        <fullName evidence="2">Uncharacterized protein</fullName>
    </submittedName>
</protein>
<reference evidence="2" key="1">
    <citation type="submission" date="2019-04" db="EMBL/GenBank/DDBJ databases">
        <title>Genome assembly of Zosterops borbonicus 15179.</title>
        <authorList>
            <person name="Leroy T."/>
            <person name="Anselmetti Y."/>
            <person name="Tilak M.-K."/>
            <person name="Nabholz B."/>
        </authorList>
    </citation>
    <scope>NUCLEOTIDE SEQUENCE</scope>
    <source>
        <strain evidence="2">HGM_15179</strain>
        <tissue evidence="2">Muscle</tissue>
    </source>
</reference>
<evidence type="ECO:0000313" key="2">
    <source>
        <dbReference type="EMBL" id="TRZ23533.1"/>
    </source>
</evidence>
<accession>A0A8K1GSI2</accession>